<reference evidence="1 2" key="1">
    <citation type="journal article" date="2024" name="Nat. Commun.">
        <title>Phylogenomics reveals the evolutionary origins of lichenization in chlorophyte algae.</title>
        <authorList>
            <person name="Puginier C."/>
            <person name="Libourel C."/>
            <person name="Otte J."/>
            <person name="Skaloud P."/>
            <person name="Haon M."/>
            <person name="Grisel S."/>
            <person name="Petersen M."/>
            <person name="Berrin J.G."/>
            <person name="Delaux P.M."/>
            <person name="Dal Grande F."/>
            <person name="Keller J."/>
        </authorList>
    </citation>
    <scope>NUCLEOTIDE SEQUENCE [LARGE SCALE GENOMIC DNA]</scope>
    <source>
        <strain evidence="1 2">SAG 2145</strain>
    </source>
</reference>
<sequence length="938" mass="105266">MPAAIKLEWRLVQEGPEAAWQDATGSEFREIWDITEKKLRAELKVIDSQPSAGCAVMLTERSTSAPKQVQFRKKLVVAQRRVNASTLKRRAGIPILVSCQPVVATTDSTAPEPVRHLQRFPLEEDPLVEGVAKDFQYLTRLGCARFANSCWAETGAKDIWDKKLVHLQPKTEKAVGNATKSTSQNYRTYMKRWQDFCLQMGYKHPDLTNDYRLATKIGDSSRLDAYMDVWVREVKSTVPPMKTAPHDFTKTITCFAALGSQQGWFHGKEIHGLDSVSEARTAILAFDADNTQEEVQLASNKSSRVSQVSKDDIRTVARRLMESANVRLAAVCLLMLMSMNRGCETRRLRLHHISMVSLGGGVVRPDPLDAVVMSSLNFKAQGKRQDFDAMNTLHVDPGLCPVLHLGAHLAGLHTLPEAFELIRTNTCTFRRVKSFETKWYKAVWQPVWLGYRLFPGAYNKDDLAATRAACAEQLTKELRVELDKLPKGSVPRNTFTSIRNAALQIAGDEKVDAEQVSVLGGWKDPQHCMKHVAYLMNTNNRESLMKMAGHRPEDGADVDTRHVNPLDWPTVRDTVAAKCPFYQEMLDRLEAGVFAGLDAAMQAAEQRRADIEDGKVPGFSTDRPEVAPATPLGTWEAWNDEEMDFLRAMRYIRGVFLAGLFHLWEASQGQGCALECFGAPAFQVPGMWDFLQQELFMTARLDHAARKERRKVANEDQKEFLGKELKGIRSDISDWQQPRVVKALGKNFAKRLGISDIPMEEPQPAPHAPPQLLMQPPAPGGRAFIDWEPQSSFGGIWVQWNTLRRHFISRPAKPEKQPGQGAPAAYWELKTSGDDAAQWKTHKTPEVEIPVKSRGKNFNTNIKATVSYLDRLVTMGRRPEAFLPALEAARVACKIPLSQMYKALDMLQKGQDGFVDGNAAQRPLSNIRNVLAQQYVMI</sequence>
<dbReference type="AlphaFoldDB" id="A0AAW1RCD5"/>
<accession>A0AAW1RCD5</accession>
<protein>
    <submittedName>
        <fullName evidence="1">Uncharacterized protein</fullName>
    </submittedName>
</protein>
<name>A0AAW1RCD5_9CHLO</name>
<keyword evidence="2" id="KW-1185">Reference proteome</keyword>
<dbReference type="EMBL" id="JALJOS010000014">
    <property type="protein sequence ID" value="KAK9831238.1"/>
    <property type="molecule type" value="Genomic_DNA"/>
</dbReference>
<organism evidence="1 2">
    <name type="scientific">Apatococcus lobatus</name>
    <dbReference type="NCBI Taxonomy" id="904363"/>
    <lineage>
        <taxon>Eukaryota</taxon>
        <taxon>Viridiplantae</taxon>
        <taxon>Chlorophyta</taxon>
        <taxon>core chlorophytes</taxon>
        <taxon>Trebouxiophyceae</taxon>
        <taxon>Chlorellales</taxon>
        <taxon>Chlorellaceae</taxon>
        <taxon>Apatococcus</taxon>
    </lineage>
</organism>
<evidence type="ECO:0000313" key="1">
    <source>
        <dbReference type="EMBL" id="KAK9831238.1"/>
    </source>
</evidence>
<dbReference type="Proteomes" id="UP001438707">
    <property type="component" value="Unassembled WGS sequence"/>
</dbReference>
<gene>
    <name evidence="1" type="ORF">WJX74_008805</name>
</gene>
<comment type="caution">
    <text evidence="1">The sequence shown here is derived from an EMBL/GenBank/DDBJ whole genome shotgun (WGS) entry which is preliminary data.</text>
</comment>
<evidence type="ECO:0000313" key="2">
    <source>
        <dbReference type="Proteomes" id="UP001438707"/>
    </source>
</evidence>
<proteinExistence type="predicted"/>